<dbReference type="AlphaFoldDB" id="A0AAW5ST77"/>
<keyword evidence="3" id="KW-1185">Reference proteome</keyword>
<evidence type="ECO:0000313" key="4">
    <source>
        <dbReference type="Proteomes" id="UP001207528"/>
    </source>
</evidence>
<comment type="caution">
    <text evidence="2">The sequence shown here is derived from an EMBL/GenBank/DDBJ whole genome shotgun (WGS) entry which is preliminary data.</text>
</comment>
<reference evidence="2" key="2">
    <citation type="submission" date="2020-07" db="EMBL/GenBank/DDBJ databases">
        <authorList>
            <person name="Pettersson B.M.F."/>
            <person name="Behra P.R.K."/>
            <person name="Ramesh M."/>
            <person name="Das S."/>
            <person name="Dasgupta S."/>
            <person name="Kirsebom L.A."/>
        </authorList>
    </citation>
    <scope>NUCLEOTIDE SEQUENCE</scope>
    <source>
        <strain evidence="2">DSM 44203</strain>
    </source>
</reference>
<dbReference type="EMBL" id="JACKTI010000069">
    <property type="protein sequence ID" value="MCV7026656.1"/>
    <property type="molecule type" value="Genomic_DNA"/>
</dbReference>
<dbReference type="Proteomes" id="UP000069773">
    <property type="component" value="Unassembled WGS sequence"/>
</dbReference>
<proteinExistence type="predicted"/>
<evidence type="ECO:0000313" key="3">
    <source>
        <dbReference type="Proteomes" id="UP000069773"/>
    </source>
</evidence>
<dbReference type="Proteomes" id="UP001207528">
    <property type="component" value="Unassembled WGS sequence"/>
</dbReference>
<evidence type="ECO:0000313" key="1">
    <source>
        <dbReference type="EMBL" id="GAT07589.1"/>
    </source>
</evidence>
<sequence length="171" mass="18223">MSQRDDGFSFELIVTGLRQAAETVRTAAMGRRLEFGELGSAEDNVVWRIPAELYALAGRIESDARQLVATEAYSASLIKRAGPAAVAEDDSLRECSDAAAAIAFTLPEVGTYVPPTDGMRAPDRAEAFRSAAAILRSVSTALRGTAFQTCAPTVELDDIADRLSGIADRLE</sequence>
<dbReference type="RefSeq" id="WP_067387381.1">
    <property type="nucleotide sequence ID" value="NZ_BCTA01000012.1"/>
</dbReference>
<name>A0AAW5ST77_MYCNV</name>
<gene>
    <name evidence="2" type="ORF">H7I77_25445</name>
    <name evidence="1" type="ORF">RMCN_0722</name>
</gene>
<reference evidence="2" key="3">
    <citation type="journal article" date="2022" name="BMC Genomics">
        <title>Comparative genome analysis of mycobacteria focusing on tRNA and non-coding RNA.</title>
        <authorList>
            <person name="Behra P.R.K."/>
            <person name="Pettersson B.M.F."/>
            <person name="Ramesh M."/>
            <person name="Das S."/>
            <person name="Dasgupta S."/>
            <person name="Kirsebom L.A."/>
        </authorList>
    </citation>
    <scope>NUCLEOTIDE SEQUENCE</scope>
    <source>
        <strain evidence="2">DSM 44203</strain>
    </source>
</reference>
<evidence type="ECO:0000313" key="2">
    <source>
        <dbReference type="EMBL" id="MCV7026656.1"/>
    </source>
</evidence>
<reference evidence="1 3" key="1">
    <citation type="journal article" date="2016" name="Genome Announc.">
        <title>Draft Genome Sequences of Five Rapidly Growing Mycobacterium Species, M. thermoresistibile, M. fortuitum subsp. acetamidolyticum, M. canariasense, M. brisbanense, and M. novocastrense.</title>
        <authorList>
            <person name="Katahira K."/>
            <person name="Ogura Y."/>
            <person name="Gotoh Y."/>
            <person name="Hayashi T."/>
        </authorList>
    </citation>
    <scope>NUCLEOTIDE SEQUENCE [LARGE SCALE GENOMIC DNA]</scope>
    <source>
        <strain evidence="1 3">JCM18114</strain>
    </source>
</reference>
<dbReference type="EMBL" id="BCTA01000012">
    <property type="protein sequence ID" value="GAT07589.1"/>
    <property type="molecule type" value="Genomic_DNA"/>
</dbReference>
<protein>
    <submittedName>
        <fullName evidence="2">Uncharacterized protein</fullName>
    </submittedName>
</protein>
<accession>A0AAW5ST77</accession>
<organism evidence="2 4">
    <name type="scientific">Mycolicibacterium novocastrense</name>
    <name type="common">Mycobacterium novocastrense</name>
    <dbReference type="NCBI Taxonomy" id="59813"/>
    <lineage>
        <taxon>Bacteria</taxon>
        <taxon>Bacillati</taxon>
        <taxon>Actinomycetota</taxon>
        <taxon>Actinomycetes</taxon>
        <taxon>Mycobacteriales</taxon>
        <taxon>Mycobacteriaceae</taxon>
        <taxon>Mycolicibacterium</taxon>
    </lineage>
</organism>